<dbReference type="InterPro" id="IPR043137">
    <property type="entry name" value="GGT_ssub_C"/>
</dbReference>
<feature type="chain" id="PRO_5045715037" evidence="1">
    <location>
        <begin position="19"/>
        <end position="430"/>
    </location>
</feature>
<dbReference type="EMBL" id="JAQQWM010000003">
    <property type="protein sequence ID" value="KAK8071579.1"/>
    <property type="molecule type" value="Genomic_DNA"/>
</dbReference>
<name>A0ABR1VK22_9PEZI</name>
<gene>
    <name evidence="2" type="ORF">PG996_004927</name>
</gene>
<keyword evidence="3" id="KW-1185">Reference proteome</keyword>
<proteinExistence type="predicted"/>
<evidence type="ECO:0000313" key="2">
    <source>
        <dbReference type="EMBL" id="KAK8071579.1"/>
    </source>
</evidence>
<dbReference type="Gene3D" id="3.60.20.40">
    <property type="match status" value="1"/>
</dbReference>
<dbReference type="Proteomes" id="UP001446871">
    <property type="component" value="Unassembled WGS sequence"/>
</dbReference>
<sequence>MFVLTVITLITLAEVALSYFSSGCASFPVTGSGADNRGAVASMDARCSKAGVDILELGGNAADAAITVEFCLGAIGMYSTGIGGGGVALVRDAQGHYDFLDFRETAPVASTENMFKGNVNASLWGGLASHRYRIHGCGLPSGGAVALNILSVLKGYDGVGDASNVNLTTHRLDEAMRFGYGLRTDLGDPDFDVGLQSYQQIMLSKDTASDIRSRISDDHTQPLSVYNPKGLEVIGTHGTSHLSVADSSGLAISLTSTINLPFGSHLMVPETGIILNNEMNDFSIPRDANMFGEKPSSVANYPQPDKRPLSSMNPILVDFAANGSFYAALGAQGSERIITSVVQTLWYLLDRKMGLFEALRAPRLHEQLSPNQTSYEWEYDNSTVAFMEERGHITAWLQDGSSVQAVRRLPNGTFEAAGESRQRDLGGFAV</sequence>
<organism evidence="2 3">
    <name type="scientific">Apiospora saccharicola</name>
    <dbReference type="NCBI Taxonomy" id="335842"/>
    <lineage>
        <taxon>Eukaryota</taxon>
        <taxon>Fungi</taxon>
        <taxon>Dikarya</taxon>
        <taxon>Ascomycota</taxon>
        <taxon>Pezizomycotina</taxon>
        <taxon>Sordariomycetes</taxon>
        <taxon>Xylariomycetidae</taxon>
        <taxon>Amphisphaeriales</taxon>
        <taxon>Apiosporaceae</taxon>
        <taxon>Apiospora</taxon>
    </lineage>
</organism>
<accession>A0ABR1VK22</accession>
<evidence type="ECO:0000256" key="1">
    <source>
        <dbReference type="SAM" id="SignalP"/>
    </source>
</evidence>
<evidence type="ECO:0000313" key="3">
    <source>
        <dbReference type="Proteomes" id="UP001446871"/>
    </source>
</evidence>
<feature type="signal peptide" evidence="1">
    <location>
        <begin position="1"/>
        <end position="18"/>
    </location>
</feature>
<dbReference type="InterPro" id="IPR043138">
    <property type="entry name" value="GGT_lsub"/>
</dbReference>
<dbReference type="InterPro" id="IPR029055">
    <property type="entry name" value="Ntn_hydrolases_N"/>
</dbReference>
<dbReference type="SUPFAM" id="SSF56235">
    <property type="entry name" value="N-terminal nucleophile aminohydrolases (Ntn hydrolases)"/>
    <property type="match status" value="2"/>
</dbReference>
<dbReference type="PRINTS" id="PR01210">
    <property type="entry name" value="GGTRANSPTASE"/>
</dbReference>
<comment type="caution">
    <text evidence="2">The sequence shown here is derived from an EMBL/GenBank/DDBJ whole genome shotgun (WGS) entry which is preliminary data.</text>
</comment>
<reference evidence="2 3" key="1">
    <citation type="submission" date="2023-01" db="EMBL/GenBank/DDBJ databases">
        <title>Analysis of 21 Apiospora genomes using comparative genomics revels a genus with tremendous synthesis potential of carbohydrate active enzymes and secondary metabolites.</title>
        <authorList>
            <person name="Sorensen T."/>
        </authorList>
    </citation>
    <scope>NUCLEOTIDE SEQUENCE [LARGE SCALE GENOMIC DNA]</scope>
    <source>
        <strain evidence="2 3">CBS 83171</strain>
    </source>
</reference>
<keyword evidence="1" id="KW-0732">Signal</keyword>
<dbReference type="Gene3D" id="1.10.246.130">
    <property type="match status" value="1"/>
</dbReference>
<dbReference type="PANTHER" id="PTHR11686:SF62">
    <property type="entry name" value="GLUTATHIONE HYDROLASE"/>
    <property type="match status" value="1"/>
</dbReference>
<dbReference type="PANTHER" id="PTHR11686">
    <property type="entry name" value="GAMMA GLUTAMYL TRANSPEPTIDASE"/>
    <property type="match status" value="1"/>
</dbReference>
<dbReference type="InterPro" id="IPR000101">
    <property type="entry name" value="GGT_peptidase"/>
</dbReference>
<protein>
    <submittedName>
        <fullName evidence="2">Gamma-glutamyltransferase</fullName>
    </submittedName>
</protein>
<dbReference type="Pfam" id="PF01019">
    <property type="entry name" value="G_glu_transpept"/>
    <property type="match status" value="2"/>
</dbReference>